<sequence length="340" mass="37686">MRWQGVWLLPAGLALLLGGCGGDDGEVLTVRAAPWGAASGVSIGQVLQDRSACARSSWRSVGDGSGGRIVEYACERAGVRDYLQASLRQEVGPLQRAAESEQARFEARLRGEWRELLVLERQRQEMLRRHAQEAQRDADHRQRHLEDLRVLGDMKECGSFRPQSLSAEAAPQRLVLAAQACAQAGRAAGHVYARERERTLVRLRAALPRYDEARLGREAALQAMDRTLEQQEAALRRLEEDRPEAGERIRRSLAARMEAMRLRLGQVGRVRELTRWSVAGARVAYLDTALAMECGVRTLTEAMPLDTLVEDLGEGQAVPRQGGALARALDGLWARCLQQP</sequence>
<proteinExistence type="predicted"/>
<dbReference type="AlphaFoldDB" id="A0A1H3EPV3"/>
<keyword evidence="1" id="KW-0175">Coiled coil</keyword>
<evidence type="ECO:0000313" key="3">
    <source>
        <dbReference type="Proteomes" id="UP000183417"/>
    </source>
</evidence>
<evidence type="ECO:0000256" key="1">
    <source>
        <dbReference type="SAM" id="Coils"/>
    </source>
</evidence>
<name>A0A1H3EPV3_9BURK</name>
<accession>A0A1H3EPV3</accession>
<feature type="coiled-coil region" evidence="1">
    <location>
        <begin position="221"/>
        <end position="248"/>
    </location>
</feature>
<organism evidence="2 3">
    <name type="scientific">Delftia lacustris</name>
    <dbReference type="NCBI Taxonomy" id="558537"/>
    <lineage>
        <taxon>Bacteria</taxon>
        <taxon>Pseudomonadati</taxon>
        <taxon>Pseudomonadota</taxon>
        <taxon>Betaproteobacteria</taxon>
        <taxon>Burkholderiales</taxon>
        <taxon>Comamonadaceae</taxon>
        <taxon>Delftia</taxon>
    </lineage>
</organism>
<dbReference type="EMBL" id="FNPE01000001">
    <property type="protein sequence ID" value="SDX80782.1"/>
    <property type="molecule type" value="Genomic_DNA"/>
</dbReference>
<dbReference type="GeneID" id="94695122"/>
<dbReference type="Proteomes" id="UP000183417">
    <property type="component" value="Unassembled WGS sequence"/>
</dbReference>
<gene>
    <name evidence="2" type="ORF">SAMN05421547_101312</name>
</gene>
<evidence type="ECO:0000313" key="2">
    <source>
        <dbReference type="EMBL" id="SDX80782.1"/>
    </source>
</evidence>
<protein>
    <submittedName>
        <fullName evidence="2">Uncharacterized protein</fullName>
    </submittedName>
</protein>
<reference evidence="2 3" key="1">
    <citation type="submission" date="2016-10" db="EMBL/GenBank/DDBJ databases">
        <authorList>
            <person name="de Groot N.N."/>
        </authorList>
    </citation>
    <scope>NUCLEOTIDE SEQUENCE [LARGE SCALE GENOMIC DNA]</scope>
    <source>
        <strain evidence="2 3">LMG 24775</strain>
    </source>
</reference>
<dbReference type="PROSITE" id="PS51257">
    <property type="entry name" value="PROKAR_LIPOPROTEIN"/>
    <property type="match status" value="1"/>
</dbReference>
<dbReference type="RefSeq" id="WP_074920737.1">
    <property type="nucleotide sequence ID" value="NZ_CP141274.1"/>
</dbReference>